<protein>
    <submittedName>
        <fullName evidence="3">Uncharacterized protein</fullName>
    </submittedName>
</protein>
<dbReference type="AlphaFoldDB" id="A0A7E4VVG0"/>
<name>A0A7E4VVG0_PANRE</name>
<dbReference type="WBParaSite" id="Pan_g3868.t1">
    <property type="protein sequence ID" value="Pan_g3868.t1"/>
    <property type="gene ID" value="Pan_g3868"/>
</dbReference>
<accession>A0A7E4VVG0</accession>
<sequence>MMVPASARKPVRWRGSSRNPLGIHRVERARAQRRNRPCGKTGPKPGGGEENRPLGELYVMLRLPHPSEPSPGACLVPAFVADDRLLDITFGLVVFYVTFLGIS</sequence>
<feature type="region of interest" description="Disordered" evidence="1">
    <location>
        <begin position="27"/>
        <end position="52"/>
    </location>
</feature>
<reference evidence="3" key="2">
    <citation type="submission" date="2020-10" db="UniProtKB">
        <authorList>
            <consortium name="WormBaseParasite"/>
        </authorList>
    </citation>
    <scope>IDENTIFICATION</scope>
</reference>
<reference evidence="2" key="1">
    <citation type="journal article" date="2013" name="Genetics">
        <title>The draft genome and transcriptome of Panagrellus redivivus are shaped by the harsh demands of a free-living lifestyle.</title>
        <authorList>
            <person name="Srinivasan J."/>
            <person name="Dillman A.R."/>
            <person name="Macchietto M.G."/>
            <person name="Heikkinen L."/>
            <person name="Lakso M."/>
            <person name="Fracchia K.M."/>
            <person name="Antoshechkin I."/>
            <person name="Mortazavi A."/>
            <person name="Wong G."/>
            <person name="Sternberg P.W."/>
        </authorList>
    </citation>
    <scope>NUCLEOTIDE SEQUENCE [LARGE SCALE GENOMIC DNA]</scope>
    <source>
        <strain evidence="2">MT8872</strain>
    </source>
</reference>
<evidence type="ECO:0000313" key="2">
    <source>
        <dbReference type="Proteomes" id="UP000492821"/>
    </source>
</evidence>
<evidence type="ECO:0000313" key="3">
    <source>
        <dbReference type="WBParaSite" id="Pan_g3868.t1"/>
    </source>
</evidence>
<proteinExistence type="predicted"/>
<dbReference type="Proteomes" id="UP000492821">
    <property type="component" value="Unassembled WGS sequence"/>
</dbReference>
<evidence type="ECO:0000256" key="1">
    <source>
        <dbReference type="SAM" id="MobiDB-lite"/>
    </source>
</evidence>
<organism evidence="2 3">
    <name type="scientific">Panagrellus redivivus</name>
    <name type="common">Microworm</name>
    <dbReference type="NCBI Taxonomy" id="6233"/>
    <lineage>
        <taxon>Eukaryota</taxon>
        <taxon>Metazoa</taxon>
        <taxon>Ecdysozoa</taxon>
        <taxon>Nematoda</taxon>
        <taxon>Chromadorea</taxon>
        <taxon>Rhabditida</taxon>
        <taxon>Tylenchina</taxon>
        <taxon>Panagrolaimomorpha</taxon>
        <taxon>Panagrolaimoidea</taxon>
        <taxon>Panagrolaimidae</taxon>
        <taxon>Panagrellus</taxon>
    </lineage>
</organism>
<keyword evidence="2" id="KW-1185">Reference proteome</keyword>